<feature type="region of interest" description="Disordered" evidence="1">
    <location>
        <begin position="19"/>
        <end position="58"/>
    </location>
</feature>
<proteinExistence type="predicted"/>
<dbReference type="PANTHER" id="PTHR34512:SF30">
    <property type="entry name" value="OUTER MEMBRANE PROTEIN ASSEMBLY FACTOR BAMB"/>
    <property type="match status" value="1"/>
</dbReference>
<evidence type="ECO:0000256" key="1">
    <source>
        <dbReference type="SAM" id="MobiDB-lite"/>
    </source>
</evidence>
<dbReference type="AlphaFoldDB" id="A0A1H6JPB8"/>
<name>A0A1H6JPB8_9EURY</name>
<dbReference type="Pfam" id="PF13360">
    <property type="entry name" value="PQQ_2"/>
    <property type="match status" value="1"/>
</dbReference>
<reference evidence="3 4" key="1">
    <citation type="submission" date="2016-10" db="EMBL/GenBank/DDBJ databases">
        <authorList>
            <person name="de Groot N.N."/>
        </authorList>
    </citation>
    <scope>NUCLEOTIDE SEQUENCE [LARGE SCALE GENOMIC DNA]</scope>
    <source>
        <strain evidence="3 4">IBRC-M10418</strain>
    </source>
</reference>
<organism evidence="3 4">
    <name type="scientific">Halopenitus malekzadehii</name>
    <dbReference type="NCBI Taxonomy" id="1267564"/>
    <lineage>
        <taxon>Archaea</taxon>
        <taxon>Methanobacteriati</taxon>
        <taxon>Methanobacteriota</taxon>
        <taxon>Stenosarchaea group</taxon>
        <taxon>Halobacteria</taxon>
        <taxon>Halobacteriales</taxon>
        <taxon>Haloferacaceae</taxon>
        <taxon>Halopenitus</taxon>
    </lineage>
</organism>
<evidence type="ECO:0000313" key="4">
    <source>
        <dbReference type="Proteomes" id="UP000199215"/>
    </source>
</evidence>
<dbReference type="SMART" id="SM00564">
    <property type="entry name" value="PQQ"/>
    <property type="match status" value="5"/>
</dbReference>
<dbReference type="Proteomes" id="UP000199215">
    <property type="component" value="Unassembled WGS sequence"/>
</dbReference>
<gene>
    <name evidence="3" type="ORF">SAMN05192561_11827</name>
</gene>
<dbReference type="PANTHER" id="PTHR34512">
    <property type="entry name" value="CELL SURFACE PROTEIN"/>
    <property type="match status" value="1"/>
</dbReference>
<dbReference type="InterPro" id="IPR018391">
    <property type="entry name" value="PQQ_b-propeller_rpt"/>
</dbReference>
<keyword evidence="4" id="KW-1185">Reference proteome</keyword>
<evidence type="ECO:0000313" key="3">
    <source>
        <dbReference type="EMBL" id="SEH64270.1"/>
    </source>
</evidence>
<evidence type="ECO:0000259" key="2">
    <source>
        <dbReference type="Pfam" id="PF13360"/>
    </source>
</evidence>
<accession>A0A1H6JPB8</accession>
<dbReference type="Gene3D" id="2.40.10.480">
    <property type="match status" value="1"/>
</dbReference>
<feature type="domain" description="Pyrrolo-quinoline quinone repeat" evidence="2">
    <location>
        <begin position="279"/>
        <end position="401"/>
    </location>
</feature>
<dbReference type="Gene3D" id="2.140.10.10">
    <property type="entry name" value="Quinoprotein alcohol dehydrogenase-like superfamily"/>
    <property type="match status" value="1"/>
</dbReference>
<sequence>MPSRRHLLAGVGTLLVATGTGATRSADTPHEPTSSPLDWPMSRHDPRGSGYNPDVSGPTSDVEPAWVYEAPNWFHGASAPIRLDDMVYATGGGLIACSAQDGTQGFARSGPYTSSLAAVEAPSYLTRTLATTSTGGLYGLNAGGGIAIPGTDRGIGTQRWSGPPRNEYRPTIEHTPTTNPVAVDGTIYTPVVGTNDLVAVNAANGSVHWRTTVVDDEVISASFGRPAVDDDAVYIANWPNRVSAYDRTDGTLLWQREREEQMQLSTSVTDAGVVVTTRSGVALLDTDDGEPIWERDLDGNATSGAPAVTTERVLVGDGLEEFHALDLETGEVEWSIPFEGETKPVVADGIVYAVERNASLVALDVDSGEERFRYEPPEVPLSPPIVGDERLFLVNRSRILALEGSR</sequence>
<dbReference type="Gene3D" id="2.40.128.630">
    <property type="match status" value="1"/>
</dbReference>
<dbReference type="STRING" id="1267564.SAMN05192561_11827"/>
<dbReference type="SUPFAM" id="SSF50998">
    <property type="entry name" value="Quinoprotein alcohol dehydrogenase-like"/>
    <property type="match status" value="1"/>
</dbReference>
<dbReference type="InterPro" id="IPR002372">
    <property type="entry name" value="PQQ_rpt_dom"/>
</dbReference>
<protein>
    <submittedName>
        <fullName evidence="3">Outer membrane protein assembly factor BamB, contains PQQ-like beta-propeller repeat</fullName>
    </submittedName>
</protein>
<dbReference type="EMBL" id="FNWU01000018">
    <property type="protein sequence ID" value="SEH64270.1"/>
    <property type="molecule type" value="Genomic_DNA"/>
</dbReference>
<dbReference type="InterPro" id="IPR011047">
    <property type="entry name" value="Quinoprotein_ADH-like_sf"/>
</dbReference>